<keyword evidence="2" id="KW-0802">TPR repeat</keyword>
<feature type="repeat" description="TPR" evidence="2">
    <location>
        <begin position="190"/>
        <end position="223"/>
    </location>
</feature>
<keyword evidence="1" id="KW-0238">DNA-binding</keyword>
<dbReference type="EMBL" id="DXGK01000124">
    <property type="protein sequence ID" value="HIW70862.1"/>
    <property type="molecule type" value="Genomic_DNA"/>
</dbReference>
<evidence type="ECO:0000313" key="4">
    <source>
        <dbReference type="EMBL" id="HIW70862.1"/>
    </source>
</evidence>
<dbReference type="GO" id="GO:0005829">
    <property type="term" value="C:cytosol"/>
    <property type="evidence" value="ECO:0007669"/>
    <property type="project" value="TreeGrafter"/>
</dbReference>
<reference evidence="4" key="1">
    <citation type="journal article" date="2021" name="PeerJ">
        <title>Extensive microbial diversity within the chicken gut microbiome revealed by metagenomics and culture.</title>
        <authorList>
            <person name="Gilroy R."/>
            <person name="Ravi A."/>
            <person name="Getino M."/>
            <person name="Pursley I."/>
            <person name="Horton D.L."/>
            <person name="Alikhan N.F."/>
            <person name="Baker D."/>
            <person name="Gharbi K."/>
            <person name="Hall N."/>
            <person name="Watson M."/>
            <person name="Adriaenssens E.M."/>
            <person name="Foster-Nyarko E."/>
            <person name="Jarju S."/>
            <person name="Secka A."/>
            <person name="Antonio M."/>
            <person name="Oren A."/>
            <person name="Chaudhuri R.R."/>
            <person name="La Ragione R."/>
            <person name="Hildebrand F."/>
            <person name="Pallen M.J."/>
        </authorList>
    </citation>
    <scope>NUCLEOTIDE SEQUENCE</scope>
    <source>
        <strain evidence="4">ChiHejej3B27-2180</strain>
    </source>
</reference>
<dbReference type="GO" id="GO:0003700">
    <property type="term" value="F:DNA-binding transcription factor activity"/>
    <property type="evidence" value="ECO:0007669"/>
    <property type="project" value="TreeGrafter"/>
</dbReference>
<dbReference type="Gene3D" id="1.25.40.10">
    <property type="entry name" value="Tetratricopeptide repeat domain"/>
    <property type="match status" value="1"/>
</dbReference>
<dbReference type="InterPro" id="IPR019734">
    <property type="entry name" value="TPR_rpt"/>
</dbReference>
<dbReference type="PROSITE" id="PS50943">
    <property type="entry name" value="HTH_CROC1"/>
    <property type="match status" value="1"/>
</dbReference>
<gene>
    <name evidence="4" type="ORF">H9876_05810</name>
</gene>
<dbReference type="PANTHER" id="PTHR46797:SF1">
    <property type="entry name" value="METHYLPHOSPHONATE SYNTHASE"/>
    <property type="match status" value="1"/>
</dbReference>
<dbReference type="Proteomes" id="UP000886878">
    <property type="component" value="Unassembled WGS sequence"/>
</dbReference>
<protein>
    <submittedName>
        <fullName evidence="4">Helix-turn-helix domain-containing protein</fullName>
    </submittedName>
</protein>
<dbReference type="Pfam" id="PF01381">
    <property type="entry name" value="HTH_3"/>
    <property type="match status" value="1"/>
</dbReference>
<comment type="caution">
    <text evidence="4">The sequence shown here is derived from an EMBL/GenBank/DDBJ whole genome shotgun (WGS) entry which is preliminary data.</text>
</comment>
<dbReference type="CDD" id="cd00093">
    <property type="entry name" value="HTH_XRE"/>
    <property type="match status" value="1"/>
</dbReference>
<accession>A0A9D1QPC9</accession>
<proteinExistence type="predicted"/>
<reference evidence="4" key="2">
    <citation type="submission" date="2021-04" db="EMBL/GenBank/DDBJ databases">
        <authorList>
            <person name="Gilroy R."/>
        </authorList>
    </citation>
    <scope>NUCLEOTIDE SEQUENCE</scope>
    <source>
        <strain evidence="4">ChiHejej3B27-2180</strain>
    </source>
</reference>
<dbReference type="SMART" id="SM00028">
    <property type="entry name" value="TPR"/>
    <property type="match status" value="3"/>
</dbReference>
<name>A0A9D1QPC9_9LACO</name>
<dbReference type="SUPFAM" id="SSF47413">
    <property type="entry name" value="lambda repressor-like DNA-binding domains"/>
    <property type="match status" value="1"/>
</dbReference>
<evidence type="ECO:0000259" key="3">
    <source>
        <dbReference type="PROSITE" id="PS50943"/>
    </source>
</evidence>
<dbReference type="InterPro" id="IPR011990">
    <property type="entry name" value="TPR-like_helical_dom_sf"/>
</dbReference>
<dbReference type="AlphaFoldDB" id="A0A9D1QPC9"/>
<dbReference type="InterPro" id="IPR001387">
    <property type="entry name" value="Cro/C1-type_HTH"/>
</dbReference>
<dbReference type="InterPro" id="IPR050807">
    <property type="entry name" value="TransReg_Diox_bact_type"/>
</dbReference>
<dbReference type="SUPFAM" id="SSF48452">
    <property type="entry name" value="TPR-like"/>
    <property type="match status" value="1"/>
</dbReference>
<dbReference type="PANTHER" id="PTHR46797">
    <property type="entry name" value="HTH-TYPE TRANSCRIPTIONAL REGULATOR"/>
    <property type="match status" value="1"/>
</dbReference>
<organism evidence="4 5">
    <name type="scientific">Candidatus Limosilactobacillus merdipullorum</name>
    <dbReference type="NCBI Taxonomy" id="2838653"/>
    <lineage>
        <taxon>Bacteria</taxon>
        <taxon>Bacillati</taxon>
        <taxon>Bacillota</taxon>
        <taxon>Bacilli</taxon>
        <taxon>Lactobacillales</taxon>
        <taxon>Lactobacillaceae</taxon>
        <taxon>Limosilactobacillus</taxon>
    </lineage>
</organism>
<dbReference type="Pfam" id="PF13181">
    <property type="entry name" value="TPR_8"/>
    <property type="match status" value="2"/>
</dbReference>
<dbReference type="GO" id="GO:0003677">
    <property type="term" value="F:DNA binding"/>
    <property type="evidence" value="ECO:0007669"/>
    <property type="project" value="UniProtKB-KW"/>
</dbReference>
<evidence type="ECO:0000313" key="5">
    <source>
        <dbReference type="Proteomes" id="UP000886878"/>
    </source>
</evidence>
<dbReference type="SMART" id="SM00530">
    <property type="entry name" value="HTH_XRE"/>
    <property type="match status" value="1"/>
</dbReference>
<dbReference type="PROSITE" id="PS50005">
    <property type="entry name" value="TPR"/>
    <property type="match status" value="1"/>
</dbReference>
<dbReference type="InterPro" id="IPR010982">
    <property type="entry name" value="Lambda_DNA-bd_dom_sf"/>
</dbReference>
<sequence length="279" mass="31758">MQLRGEELRKIRRKRGLSQTALAEGICTQATISLMEKQNRIPKMNILTAICARLDIKTDQIIKSDDVSLTSIFDETSILLVHDEYEAARKELKKIKVKQLSTDVDKQLYYYLLGRIQVASGQVDEAIFNFELVLTQFSTTSANIYLAMTTVGMALAYEKRGNKERAQRFTMRAVNLIDDKQLIGGKQQWVILYHDITSLYLRLGQYKAALQTVNRGIRIDQADASLFLLDDLYEMRGQAELGMHDDAQAKQDLQIADSLSIIMQNDDRTARLDKQLAAM</sequence>
<evidence type="ECO:0000256" key="2">
    <source>
        <dbReference type="PROSITE-ProRule" id="PRU00339"/>
    </source>
</evidence>
<evidence type="ECO:0000256" key="1">
    <source>
        <dbReference type="ARBA" id="ARBA00023125"/>
    </source>
</evidence>
<feature type="domain" description="HTH cro/C1-type" evidence="3">
    <location>
        <begin position="8"/>
        <end position="61"/>
    </location>
</feature>